<dbReference type="PANTHER" id="PTHR31529:SF50">
    <property type="entry name" value="LOB DOMAIN PROTEIN"/>
    <property type="match status" value="1"/>
</dbReference>
<dbReference type="KEGG" id="dzi:111309773"/>
<dbReference type="Proteomes" id="UP000515121">
    <property type="component" value="Unplaced"/>
</dbReference>
<keyword evidence="2" id="KW-0175">Coiled coil</keyword>
<dbReference type="OrthoDB" id="1840682at2759"/>
<dbReference type="GO" id="GO:0009755">
    <property type="term" value="P:hormone-mediated signaling pathway"/>
    <property type="evidence" value="ECO:0007669"/>
    <property type="project" value="TreeGrafter"/>
</dbReference>
<name>A0A6P6AHZ7_DURZI</name>
<keyword evidence="4" id="KW-1185">Reference proteome</keyword>
<dbReference type="GeneID" id="111309773"/>
<dbReference type="Pfam" id="PF03195">
    <property type="entry name" value="LOB"/>
    <property type="match status" value="1"/>
</dbReference>
<evidence type="ECO:0000256" key="2">
    <source>
        <dbReference type="SAM" id="Coils"/>
    </source>
</evidence>
<gene>
    <name evidence="5" type="primary">LOC111309773</name>
</gene>
<evidence type="ECO:0000259" key="3">
    <source>
        <dbReference type="PROSITE" id="PS50891"/>
    </source>
</evidence>
<accession>A0A6P6AHZ7</accession>
<reference evidence="5" key="1">
    <citation type="submission" date="2025-08" db="UniProtKB">
        <authorList>
            <consortium name="RefSeq"/>
        </authorList>
    </citation>
    <scope>IDENTIFICATION</scope>
    <source>
        <tissue evidence="5">Fruit stalk</tissue>
    </source>
</reference>
<dbReference type="AlphaFoldDB" id="A0A6P6AHZ7"/>
<comment type="similarity">
    <text evidence="1">Belongs to the LOB domain-containing protein family.</text>
</comment>
<sequence>MTGLGSSCGACKFLRRKCTSECVFAPYFCYDEAASHFAAVHKVFGASNVSKLLLQLPIVYRSDAAVTISYEALARIRDPIYGCVAHIFALQQQVANLQEEIKILINQMTNHAVEFPGCLNPHAATYSDGKIQFDSLHETISTLYYQDEQATLHNHPGFITGNQILNGELCQSIPPSYKWEEDLNFLCDFYQNIPEMYFQGVESGILIDYPCMGNSTVITNWEGSIWE</sequence>
<evidence type="ECO:0000256" key="1">
    <source>
        <dbReference type="ARBA" id="ARBA00005474"/>
    </source>
</evidence>
<proteinExistence type="inferred from homology"/>
<organism evidence="4 5">
    <name type="scientific">Durio zibethinus</name>
    <name type="common">Durian</name>
    <dbReference type="NCBI Taxonomy" id="66656"/>
    <lineage>
        <taxon>Eukaryota</taxon>
        <taxon>Viridiplantae</taxon>
        <taxon>Streptophyta</taxon>
        <taxon>Embryophyta</taxon>
        <taxon>Tracheophyta</taxon>
        <taxon>Spermatophyta</taxon>
        <taxon>Magnoliopsida</taxon>
        <taxon>eudicotyledons</taxon>
        <taxon>Gunneridae</taxon>
        <taxon>Pentapetalae</taxon>
        <taxon>rosids</taxon>
        <taxon>malvids</taxon>
        <taxon>Malvales</taxon>
        <taxon>Malvaceae</taxon>
        <taxon>Helicteroideae</taxon>
        <taxon>Durio</taxon>
    </lineage>
</organism>
<dbReference type="GO" id="GO:0045893">
    <property type="term" value="P:positive regulation of DNA-templated transcription"/>
    <property type="evidence" value="ECO:0007669"/>
    <property type="project" value="TreeGrafter"/>
</dbReference>
<evidence type="ECO:0000313" key="4">
    <source>
        <dbReference type="Proteomes" id="UP000515121"/>
    </source>
</evidence>
<feature type="domain" description="LOB" evidence="3">
    <location>
        <begin position="6"/>
        <end position="108"/>
    </location>
</feature>
<dbReference type="RefSeq" id="XP_022764515.1">
    <property type="nucleotide sequence ID" value="XM_022908780.1"/>
</dbReference>
<dbReference type="InterPro" id="IPR004883">
    <property type="entry name" value="LOB"/>
</dbReference>
<dbReference type="PANTHER" id="PTHR31529">
    <property type="entry name" value="LOB DOMAIN CONTAINING PROTEIN"/>
    <property type="match status" value="1"/>
</dbReference>
<protein>
    <submittedName>
        <fullName evidence="5">LOB domain-containing protein 29-like</fullName>
    </submittedName>
</protein>
<evidence type="ECO:0000313" key="5">
    <source>
        <dbReference type="RefSeq" id="XP_022764515.1"/>
    </source>
</evidence>
<dbReference type="PROSITE" id="PS50891">
    <property type="entry name" value="LOB"/>
    <property type="match status" value="1"/>
</dbReference>
<feature type="coiled-coil region" evidence="2">
    <location>
        <begin position="87"/>
        <end position="114"/>
    </location>
</feature>
<dbReference type="GO" id="GO:0005634">
    <property type="term" value="C:nucleus"/>
    <property type="evidence" value="ECO:0007669"/>
    <property type="project" value="TreeGrafter"/>
</dbReference>